<dbReference type="PANTHER" id="PTHR17224:SF1">
    <property type="entry name" value="PEPTIDYL-TRNA HYDROLASE"/>
    <property type="match status" value="1"/>
</dbReference>
<name>A0A1G6PIJ7_9BACT</name>
<keyword evidence="2 6" id="KW-0820">tRNA-binding</keyword>
<dbReference type="HAMAP" id="MF_00083">
    <property type="entry name" value="Pept_tRNA_hydro_bact"/>
    <property type="match status" value="1"/>
</dbReference>
<dbReference type="Proteomes" id="UP000199411">
    <property type="component" value="Unassembled WGS sequence"/>
</dbReference>
<proteinExistence type="inferred from homology"/>
<dbReference type="GO" id="GO:0006515">
    <property type="term" value="P:protein quality control for misfolded or incompletely synthesized proteins"/>
    <property type="evidence" value="ECO:0007669"/>
    <property type="project" value="UniProtKB-UniRule"/>
</dbReference>
<dbReference type="OrthoDB" id="9800507at2"/>
<dbReference type="Pfam" id="PF01195">
    <property type="entry name" value="Pept_tRNA_hydro"/>
    <property type="match status" value="1"/>
</dbReference>
<dbReference type="FunFam" id="3.40.50.1470:FF:000001">
    <property type="entry name" value="Peptidyl-tRNA hydrolase"/>
    <property type="match status" value="1"/>
</dbReference>
<protein>
    <recommendedName>
        <fullName evidence="5 6">Peptidyl-tRNA hydrolase</fullName>
        <shortName evidence="6">Pth</shortName>
        <ecNumber evidence="1 6">3.1.1.29</ecNumber>
    </recommendedName>
</protein>
<evidence type="ECO:0000256" key="1">
    <source>
        <dbReference type="ARBA" id="ARBA00013260"/>
    </source>
</evidence>
<dbReference type="InterPro" id="IPR036416">
    <property type="entry name" value="Pept_tRNA_hydro_sf"/>
</dbReference>
<comment type="subunit">
    <text evidence="6">Monomer.</text>
</comment>
<comment type="function">
    <text evidence="6">Catalyzes the release of premature peptidyl moieties from peptidyl-tRNA molecules trapped in stalled 50S ribosomal subunits, and thus maintains levels of free tRNAs and 50S ribosomes.</text>
</comment>
<dbReference type="EC" id="3.1.1.29" evidence="1 6"/>
<feature type="site" description="Discriminates between blocked and unblocked aminoacyl-tRNA" evidence="6">
    <location>
        <position position="9"/>
    </location>
</feature>
<dbReference type="CDD" id="cd00462">
    <property type="entry name" value="PTH"/>
    <property type="match status" value="1"/>
</dbReference>
<evidence type="ECO:0000256" key="3">
    <source>
        <dbReference type="ARBA" id="ARBA00022801"/>
    </source>
</evidence>
<feature type="active site" description="Proton acceptor" evidence="6">
    <location>
        <position position="19"/>
    </location>
</feature>
<feature type="binding site" evidence="6">
    <location>
        <position position="66"/>
    </location>
    <ligand>
        <name>tRNA</name>
        <dbReference type="ChEBI" id="CHEBI:17843"/>
    </ligand>
</feature>
<dbReference type="AlphaFoldDB" id="A0A1G6PIJ7"/>
<evidence type="ECO:0000313" key="7">
    <source>
        <dbReference type="EMBL" id="SDC79878.1"/>
    </source>
</evidence>
<comment type="caution">
    <text evidence="6">Lacks conserved residue(s) required for the propagation of feature annotation.</text>
</comment>
<dbReference type="NCBIfam" id="TIGR00447">
    <property type="entry name" value="pth"/>
    <property type="match status" value="1"/>
</dbReference>
<dbReference type="GO" id="GO:0005737">
    <property type="term" value="C:cytoplasm"/>
    <property type="evidence" value="ECO:0007669"/>
    <property type="project" value="UniProtKB-SubCell"/>
</dbReference>
<evidence type="ECO:0000256" key="4">
    <source>
        <dbReference type="ARBA" id="ARBA00022884"/>
    </source>
</evidence>
<evidence type="ECO:0000256" key="2">
    <source>
        <dbReference type="ARBA" id="ARBA00022555"/>
    </source>
</evidence>
<reference evidence="8" key="1">
    <citation type="submission" date="2016-10" db="EMBL/GenBank/DDBJ databases">
        <authorList>
            <person name="Varghese N."/>
            <person name="Submissions S."/>
        </authorList>
    </citation>
    <scope>NUCLEOTIDE SEQUENCE [LARGE SCALE GENOMIC DNA]</scope>
    <source>
        <strain evidence="8">DSM 8415</strain>
    </source>
</reference>
<keyword evidence="3 6" id="KW-0378">Hydrolase</keyword>
<keyword evidence="8" id="KW-1185">Reference proteome</keyword>
<organism evidence="7 8">
    <name type="scientific">Desulfurella multipotens</name>
    <dbReference type="NCBI Taxonomy" id="79269"/>
    <lineage>
        <taxon>Bacteria</taxon>
        <taxon>Pseudomonadati</taxon>
        <taxon>Campylobacterota</taxon>
        <taxon>Desulfurellia</taxon>
        <taxon>Desulfurellales</taxon>
        <taxon>Desulfurellaceae</taxon>
        <taxon>Desulfurella</taxon>
    </lineage>
</organism>
<dbReference type="GO" id="GO:0000049">
    <property type="term" value="F:tRNA binding"/>
    <property type="evidence" value="ECO:0007669"/>
    <property type="project" value="UniProtKB-UniRule"/>
</dbReference>
<dbReference type="GO" id="GO:0004045">
    <property type="term" value="F:peptidyl-tRNA hydrolase activity"/>
    <property type="evidence" value="ECO:0007669"/>
    <property type="project" value="UniProtKB-UniRule"/>
</dbReference>
<keyword evidence="6" id="KW-0963">Cytoplasm</keyword>
<dbReference type="Gene3D" id="3.40.50.1470">
    <property type="entry name" value="Peptidyl-tRNA hydrolase"/>
    <property type="match status" value="1"/>
</dbReference>
<dbReference type="PANTHER" id="PTHR17224">
    <property type="entry name" value="PEPTIDYL-TRNA HYDROLASE"/>
    <property type="match status" value="1"/>
</dbReference>
<feature type="binding site" evidence="6">
    <location>
        <position position="14"/>
    </location>
    <ligand>
        <name>tRNA</name>
        <dbReference type="ChEBI" id="CHEBI:17843"/>
    </ligand>
</feature>
<accession>A0A1G6PIJ7</accession>
<dbReference type="SUPFAM" id="SSF53178">
    <property type="entry name" value="Peptidyl-tRNA hydrolase-like"/>
    <property type="match status" value="1"/>
</dbReference>
<evidence type="ECO:0000256" key="5">
    <source>
        <dbReference type="ARBA" id="ARBA00050038"/>
    </source>
</evidence>
<feature type="binding site" evidence="6">
    <location>
        <position position="64"/>
    </location>
    <ligand>
        <name>tRNA</name>
        <dbReference type="ChEBI" id="CHEBI:17843"/>
    </ligand>
</feature>
<feature type="site" description="Stabilizes the basic form of H active site to accept a proton" evidence="6">
    <location>
        <position position="91"/>
    </location>
</feature>
<dbReference type="RefSeq" id="WP_092129173.1">
    <property type="nucleotide sequence ID" value="NZ_FMYU01000009.1"/>
</dbReference>
<keyword evidence="4 6" id="KW-0694">RNA-binding</keyword>
<comment type="function">
    <text evidence="6">Hydrolyzes ribosome-free peptidyl-tRNAs (with 1 or more amino acids incorporated), which drop off the ribosome during protein synthesis, or as a result of ribosome stalling.</text>
</comment>
<gene>
    <name evidence="6" type="primary">pth</name>
    <name evidence="7" type="ORF">SAMN05660835_01382</name>
</gene>
<comment type="similarity">
    <text evidence="6">Belongs to the PTH family.</text>
</comment>
<evidence type="ECO:0000256" key="6">
    <source>
        <dbReference type="HAMAP-Rule" id="MF_00083"/>
    </source>
</evidence>
<comment type="subcellular location">
    <subcellularLocation>
        <location evidence="6">Cytoplasm</location>
    </subcellularLocation>
</comment>
<dbReference type="EMBL" id="FMYU01000009">
    <property type="protein sequence ID" value="SDC79878.1"/>
    <property type="molecule type" value="Genomic_DNA"/>
</dbReference>
<evidence type="ECO:0000313" key="8">
    <source>
        <dbReference type="Proteomes" id="UP000199411"/>
    </source>
</evidence>
<dbReference type="GO" id="GO:0072344">
    <property type="term" value="P:rescue of stalled ribosome"/>
    <property type="evidence" value="ECO:0007669"/>
    <property type="project" value="UniProtKB-UniRule"/>
</dbReference>
<sequence>MHVIVGLGNPGEVYANTFHNAGFLVLDLIATKLGAKFTTSSFHAMYALSYIEQTKVLLVKPTTYMNLSGKAVGLIVSFYKIDIKNLIVVRDDIDIELGRIRLKRNSSSGGHKGIQSIIDTLGSKAFVQVKIGVRNISLVNVFKGDVANYVLKKLSEDEKKNLSQSAEIACEACMKVVADGFEKAANLYNN</sequence>
<dbReference type="InterPro" id="IPR001328">
    <property type="entry name" value="Pept_tRNA_hydro"/>
</dbReference>
<comment type="catalytic activity">
    <reaction evidence="6">
        <text>an N-acyl-L-alpha-aminoacyl-tRNA + H2O = an N-acyl-L-amino acid + a tRNA + H(+)</text>
        <dbReference type="Rhea" id="RHEA:54448"/>
        <dbReference type="Rhea" id="RHEA-COMP:10123"/>
        <dbReference type="Rhea" id="RHEA-COMP:13883"/>
        <dbReference type="ChEBI" id="CHEBI:15377"/>
        <dbReference type="ChEBI" id="CHEBI:15378"/>
        <dbReference type="ChEBI" id="CHEBI:59874"/>
        <dbReference type="ChEBI" id="CHEBI:78442"/>
        <dbReference type="ChEBI" id="CHEBI:138191"/>
        <dbReference type="EC" id="3.1.1.29"/>
    </reaction>
</comment>